<name>A0A1J9QUF9_9PEZI</name>
<accession>A0A1J9QUF9</accession>
<gene>
    <name evidence="2" type="ORF">BKCO1_4200039</name>
</gene>
<protein>
    <submittedName>
        <fullName evidence="2">Uncharacterized protein</fullName>
    </submittedName>
</protein>
<dbReference type="AlphaFoldDB" id="A0A1J9QUF9"/>
<evidence type="ECO:0000313" key="2">
    <source>
        <dbReference type="EMBL" id="OJD32041.1"/>
    </source>
</evidence>
<evidence type="ECO:0000313" key="3">
    <source>
        <dbReference type="Proteomes" id="UP000183809"/>
    </source>
</evidence>
<keyword evidence="3" id="KW-1185">Reference proteome</keyword>
<dbReference type="EMBL" id="MNUE01000042">
    <property type="protein sequence ID" value="OJD32041.1"/>
    <property type="molecule type" value="Genomic_DNA"/>
</dbReference>
<reference evidence="2 3" key="1">
    <citation type="submission" date="2016-10" db="EMBL/GenBank/DDBJ databases">
        <title>Proteomics and genomics reveal pathogen-plant mechanisms compatible with a hemibiotrophic lifestyle of Diplodia corticola.</title>
        <authorList>
            <person name="Fernandes I."/>
            <person name="De Jonge R."/>
            <person name="Van De Peer Y."/>
            <person name="Devreese B."/>
            <person name="Alves A."/>
            <person name="Esteves A.C."/>
        </authorList>
    </citation>
    <scope>NUCLEOTIDE SEQUENCE [LARGE SCALE GENOMIC DNA]</scope>
    <source>
        <strain evidence="2 3">CBS 112549</strain>
    </source>
</reference>
<dbReference type="GeneID" id="31016156"/>
<evidence type="ECO:0000256" key="1">
    <source>
        <dbReference type="SAM" id="MobiDB-lite"/>
    </source>
</evidence>
<proteinExistence type="predicted"/>
<comment type="caution">
    <text evidence="2">The sequence shown here is derived from an EMBL/GenBank/DDBJ whole genome shotgun (WGS) entry which is preliminary data.</text>
</comment>
<feature type="compositionally biased region" description="Low complexity" evidence="1">
    <location>
        <begin position="11"/>
        <end position="23"/>
    </location>
</feature>
<dbReference type="OrthoDB" id="10570346at2759"/>
<sequence>MSPSPSPRLFTPPAATTTAVAPCPAQPSAPTHLCSPSPSPETHNNSNAPRDALGMEEGQSSNNKRNKTALRRVGRSMGRGLRQCSGFFKKRPDAPDEVEQVPKPVHWSEL</sequence>
<dbReference type="RefSeq" id="XP_020128301.1">
    <property type="nucleotide sequence ID" value="XM_020275895.1"/>
</dbReference>
<feature type="compositionally biased region" description="Polar residues" evidence="1">
    <location>
        <begin position="34"/>
        <end position="48"/>
    </location>
</feature>
<organism evidence="2 3">
    <name type="scientific">Diplodia corticola</name>
    <dbReference type="NCBI Taxonomy" id="236234"/>
    <lineage>
        <taxon>Eukaryota</taxon>
        <taxon>Fungi</taxon>
        <taxon>Dikarya</taxon>
        <taxon>Ascomycota</taxon>
        <taxon>Pezizomycotina</taxon>
        <taxon>Dothideomycetes</taxon>
        <taxon>Dothideomycetes incertae sedis</taxon>
        <taxon>Botryosphaeriales</taxon>
        <taxon>Botryosphaeriaceae</taxon>
        <taxon>Diplodia</taxon>
    </lineage>
</organism>
<feature type="region of interest" description="Disordered" evidence="1">
    <location>
        <begin position="1"/>
        <end position="110"/>
    </location>
</feature>
<dbReference type="Proteomes" id="UP000183809">
    <property type="component" value="Unassembled WGS sequence"/>
</dbReference>
<feature type="compositionally biased region" description="Basic residues" evidence="1">
    <location>
        <begin position="64"/>
        <end position="74"/>
    </location>
</feature>